<proteinExistence type="predicted"/>
<name>A0A6B1F641_9SYNE</name>
<accession>A0A6B1F641</accession>
<organism evidence="1">
    <name type="scientific">Synechococcus sp. SB0676_bin_10</name>
    <dbReference type="NCBI Taxonomy" id="2604869"/>
    <lineage>
        <taxon>Bacteria</taxon>
        <taxon>Bacillati</taxon>
        <taxon>Cyanobacteriota</taxon>
        <taxon>Cyanophyceae</taxon>
        <taxon>Synechococcales</taxon>
        <taxon>Synechococcaceae</taxon>
        <taxon>Synechococcus</taxon>
    </lineage>
</organism>
<dbReference type="AlphaFoldDB" id="A0A6B1F641"/>
<dbReference type="SUPFAM" id="SSF52540">
    <property type="entry name" value="P-loop containing nucleoside triphosphate hydrolases"/>
    <property type="match status" value="1"/>
</dbReference>
<feature type="non-terminal residue" evidence="1">
    <location>
        <position position="82"/>
    </location>
</feature>
<dbReference type="InterPro" id="IPR027417">
    <property type="entry name" value="P-loop_NTPase"/>
</dbReference>
<gene>
    <name evidence="1" type="ORF">F4162_01105</name>
</gene>
<dbReference type="EMBL" id="VYDO01000045">
    <property type="protein sequence ID" value="MYG37627.1"/>
    <property type="molecule type" value="Genomic_DNA"/>
</dbReference>
<evidence type="ECO:0000313" key="1">
    <source>
        <dbReference type="EMBL" id="MYG37627.1"/>
    </source>
</evidence>
<dbReference type="Gene3D" id="3.40.50.300">
    <property type="entry name" value="P-loop containing nucleotide triphosphate hydrolases"/>
    <property type="match status" value="1"/>
</dbReference>
<protein>
    <submittedName>
        <fullName evidence="1">GTPase</fullName>
    </submittedName>
</protein>
<comment type="caution">
    <text evidence="1">The sequence shown here is derived from an EMBL/GenBank/DDBJ whole genome shotgun (WGS) entry which is preliminary data.</text>
</comment>
<sequence>MTITAADAGGAVADQTLALLERWRRRLALSPREHSRLGPHLRLVDRQLQRLARRRPRLVVFGRVGVGKSSVLNALLPSPCFA</sequence>
<reference evidence="1" key="1">
    <citation type="submission" date="2019-09" db="EMBL/GenBank/DDBJ databases">
        <title>Characterisation of the sponge microbiome using genome-centric metagenomics.</title>
        <authorList>
            <person name="Engelberts J.P."/>
            <person name="Robbins S.J."/>
            <person name="De Goeij J.M."/>
            <person name="Aranda M."/>
            <person name="Bell S.C."/>
            <person name="Webster N.S."/>
        </authorList>
    </citation>
    <scope>NUCLEOTIDE SEQUENCE</scope>
    <source>
        <strain evidence="1">SB0676_bin_10</strain>
    </source>
</reference>